<dbReference type="STRING" id="53468.A0A0R3UCF9"/>
<keyword evidence="1" id="KW-1133">Transmembrane helix</keyword>
<dbReference type="WBParaSite" id="MCU_013452-RA">
    <property type="protein sequence ID" value="MCU_013452-RA"/>
    <property type="gene ID" value="MCU_013452"/>
</dbReference>
<feature type="transmembrane region" description="Helical" evidence="1">
    <location>
        <begin position="59"/>
        <end position="82"/>
    </location>
</feature>
<evidence type="ECO:0000313" key="4">
    <source>
        <dbReference type="WBParaSite" id="MCU_013452-RA"/>
    </source>
</evidence>
<keyword evidence="1" id="KW-0472">Membrane</keyword>
<evidence type="ECO:0000256" key="1">
    <source>
        <dbReference type="SAM" id="Phobius"/>
    </source>
</evidence>
<sequence length="273" mass="29519">MKIRLSIQATDSGLPPRSSTLNLLVSLDPSLAPTSTLASMDGSAPPSGQNDYPDSLTNIYLIIVITFGVSIAFAILVVAICFMSRGQHWQNCCRGSVGTKEHETKSGNSIGFYTKGDSQLPDHSNTMTFSNGDDYLTTTGTTSYGLEKEMQVSTMTPLSMNAFFDQPFMKPICNPSMVTPGEDSVHSEHRTTNDAASVATFDRFSSLGRLTNSGYPPLSPCLVNGGYHEAYFAHANRFPDTQATGGVVYSWCETPNQTPQTFSPAHANAWASW</sequence>
<proteinExistence type="predicted"/>
<name>A0A0R3UCF9_MESCO</name>
<dbReference type="Proteomes" id="UP000267029">
    <property type="component" value="Unassembled WGS sequence"/>
</dbReference>
<reference evidence="4" key="2">
    <citation type="submission" date="2019-11" db="UniProtKB">
        <authorList>
            <consortium name="WormBaseParasite"/>
        </authorList>
    </citation>
    <scope>IDENTIFICATION</scope>
</reference>
<evidence type="ECO:0000313" key="3">
    <source>
        <dbReference type="Proteomes" id="UP000267029"/>
    </source>
</evidence>
<dbReference type="EMBL" id="UXSR01001936">
    <property type="protein sequence ID" value="VDD78605.1"/>
    <property type="molecule type" value="Genomic_DNA"/>
</dbReference>
<gene>
    <name evidence="2" type="ORF">MCOS_LOCUS4608</name>
</gene>
<reference evidence="2 3" key="1">
    <citation type="submission" date="2018-10" db="EMBL/GenBank/DDBJ databases">
        <authorList>
            <consortium name="Pathogen Informatics"/>
        </authorList>
    </citation>
    <scope>NUCLEOTIDE SEQUENCE [LARGE SCALE GENOMIC DNA]</scope>
</reference>
<organism evidence="2 3">
    <name type="scientific">Mesocestoides corti</name>
    <name type="common">Flatworm</name>
    <dbReference type="NCBI Taxonomy" id="53468"/>
    <lineage>
        <taxon>Eukaryota</taxon>
        <taxon>Metazoa</taxon>
        <taxon>Spiralia</taxon>
        <taxon>Lophotrochozoa</taxon>
        <taxon>Platyhelminthes</taxon>
        <taxon>Cestoda</taxon>
        <taxon>Eucestoda</taxon>
        <taxon>Cyclophyllidea</taxon>
        <taxon>Mesocestoididae</taxon>
        <taxon>Mesocestoides</taxon>
    </lineage>
</organism>
<dbReference type="AlphaFoldDB" id="A0A0R3UCF9"/>
<protein>
    <submittedName>
        <fullName evidence="4">Cadherin_C_2 domain-containing protein</fullName>
    </submittedName>
</protein>
<keyword evidence="1" id="KW-0812">Transmembrane</keyword>
<accession>A0A0R3UCF9</accession>
<evidence type="ECO:0000313" key="2">
    <source>
        <dbReference type="EMBL" id="VDD78605.1"/>
    </source>
</evidence>
<keyword evidence="3" id="KW-1185">Reference proteome</keyword>